<name>E4YRB4_OIKDI</name>
<organism evidence="1">
    <name type="scientific">Oikopleura dioica</name>
    <name type="common">Tunicate</name>
    <dbReference type="NCBI Taxonomy" id="34765"/>
    <lineage>
        <taxon>Eukaryota</taxon>
        <taxon>Metazoa</taxon>
        <taxon>Chordata</taxon>
        <taxon>Tunicata</taxon>
        <taxon>Appendicularia</taxon>
        <taxon>Copelata</taxon>
        <taxon>Oikopleuridae</taxon>
        <taxon>Oikopleura</taxon>
    </lineage>
</organism>
<dbReference type="EMBL" id="FN655109">
    <property type="protein sequence ID" value="CBY38006.1"/>
    <property type="molecule type" value="Genomic_DNA"/>
</dbReference>
<proteinExistence type="predicted"/>
<sequence length="42" mass="4488">MSRTTLNSEGSSIPILSEETQAALAEFYQISGATRAGIDSRK</sequence>
<accession>E4YRB4</accession>
<protein>
    <submittedName>
        <fullName evidence="1">Uncharacterized protein</fullName>
    </submittedName>
</protein>
<dbReference type="Proteomes" id="UP000011014">
    <property type="component" value="Unassembled WGS sequence"/>
</dbReference>
<dbReference type="AlphaFoldDB" id="E4YRB4"/>
<evidence type="ECO:0000313" key="1">
    <source>
        <dbReference type="EMBL" id="CBY38006.1"/>
    </source>
</evidence>
<reference evidence="1" key="1">
    <citation type="journal article" date="2010" name="Science">
        <title>Plasticity of animal genome architecture unmasked by rapid evolution of a pelagic tunicate.</title>
        <authorList>
            <person name="Denoeud F."/>
            <person name="Henriet S."/>
            <person name="Mungpakdee S."/>
            <person name="Aury J.M."/>
            <person name="Da Silva C."/>
            <person name="Brinkmann H."/>
            <person name="Mikhaleva J."/>
            <person name="Olsen L.C."/>
            <person name="Jubin C."/>
            <person name="Canestro C."/>
            <person name="Bouquet J.M."/>
            <person name="Danks G."/>
            <person name="Poulain J."/>
            <person name="Campsteijn C."/>
            <person name="Adamski M."/>
            <person name="Cross I."/>
            <person name="Yadetie F."/>
            <person name="Muffato M."/>
            <person name="Louis A."/>
            <person name="Butcher S."/>
            <person name="Tsagkogeorga G."/>
            <person name="Konrad A."/>
            <person name="Singh S."/>
            <person name="Jensen M.F."/>
            <person name="Cong E.H."/>
            <person name="Eikeseth-Otteraa H."/>
            <person name="Noel B."/>
            <person name="Anthouard V."/>
            <person name="Porcel B.M."/>
            <person name="Kachouri-Lafond R."/>
            <person name="Nishino A."/>
            <person name="Ugolini M."/>
            <person name="Chourrout P."/>
            <person name="Nishida H."/>
            <person name="Aasland R."/>
            <person name="Huzurbazar S."/>
            <person name="Westhof E."/>
            <person name="Delsuc F."/>
            <person name="Lehrach H."/>
            <person name="Reinhardt R."/>
            <person name="Weissenbach J."/>
            <person name="Roy S.W."/>
            <person name="Artiguenave F."/>
            <person name="Postlethwait J.H."/>
            <person name="Manak J.R."/>
            <person name="Thompson E.M."/>
            <person name="Jaillon O."/>
            <person name="Du Pasquier L."/>
            <person name="Boudinot P."/>
            <person name="Liberles D.A."/>
            <person name="Volff J.N."/>
            <person name="Philippe H."/>
            <person name="Lenhard B."/>
            <person name="Roest Crollius H."/>
            <person name="Wincker P."/>
            <person name="Chourrout D."/>
        </authorList>
    </citation>
    <scope>NUCLEOTIDE SEQUENCE [LARGE SCALE GENOMIC DNA]</scope>
</reference>
<gene>
    <name evidence="1" type="ORF">GSOID_T00031507001</name>
</gene>